<accession>A0A7R9ETJ0</accession>
<proteinExistence type="inferred from homology"/>
<dbReference type="InterPro" id="IPR058568">
    <property type="entry name" value="Ig_TRAPPC9_Trs120_4th"/>
</dbReference>
<sequence>MRSSVSVILSSPIPDSNMSHPDYEQTAHDHAAILVLVKHTGEQIKHKSVGRVLERVSRVSQTKVTDCSGVPRDISARFVRDYPVENNDWGDYQTHRRLLGLITVGKYDTQTELNELCRVHESLKVKYASTLYDSRCVLIGPPESEPSNFPTPSNFKARALRYHDGEACVQLEGQITEFLSSLFWVLESKRLERSREKVDKVSLLLAPFEKKDFVGLDLESRVNRKRCIGRMTKHLGDLSLQAGLPVEALSHYSSAVDILKAVNDWLWLGSAYEGLCAASVVIMYPNSSKSYPLQRNSSLQEGRPRSSTVSTNSLPSGLVPLAQEEQDLHNVLSPEDISKRYRESIIHYSKYQNAGIIETEASFKAARVAVEQNWTLQAASFLQNVVQRFTSLADLYTRIGFHRKASFCRRLAATRYVSAQNSQPDWGQCYQLMLQALTGHSISLDPTEFRKGGPKGWPCLQVQLLQELVVAARRTGLSALATRHATFLLQALWPHLNPSERRDLAIQLQALAAQCEGAPVPLVLQSGAVIPPVNLTHLPQIRSFALQNLPPQLRPQKIEKIKEDSGPFLFTPIHFGSLERRGKTDSSKMDFLWVEGDPCEVHLELCNPLPFELKVSNMVSTSLPKQLSPSDIASCISLYAGESAECSVVLNNVGTTPVDLLEVSVESGFDSSQVFQWSHDNLQAQLPLLPGASASFTLYLNSMHEFLAPASYFEHDTSSPAFGSLMSGPSSLPLSLDRRAELTPSIRSESSGRSHSSLASSHLPLAKFLSPSLAKLLEGHLNLSYSGGAAQRSGYCRVSSVALTLEMVPSVQITNWDFYLVLDVANLTSEELELHYTPSKFILIEGLESCRIPVPVDRCPLSKLTKLYHAGGALSTEDRMELDTVCSEHIASLVDLRWNIPASNRSGRLPLRGLSLSPDMLDLVRMSPLQWGQAGSVHFLYQLRQVSFHHSPKLTGLLGRENLTMLHLGAGSVHFIYPPTQVSFHHSPKLTGLLGRENLTIVTSQGRVLPGPDHLFRRNLAILFCISQVIMLCLTVRPLRISSALAQPHANYLSTACAASQIKFSLPSFTQSLLRANENSSFFLLVRLVDSFFHSHTPMGSSLLSHWTRPGSSGGYITLRFLAQISRYPNRVCHLFKRTDRNYVCVNSRAVKPQEELNVLAGQSLQLSVCVHNFLERALLQVMIEVQFYQDHQNGVNNYRLETRMASAGATKVIVPELKEQGGAKHECCVVFFTPGQYKVDIQCSSLVSDISHTWRFIPPIAVTVVDS</sequence>
<evidence type="ECO:0000313" key="6">
    <source>
        <dbReference type="EMBL" id="CAD7441133.1"/>
    </source>
</evidence>
<organism evidence="6">
    <name type="scientific">Timema bartmani</name>
    <dbReference type="NCBI Taxonomy" id="61472"/>
    <lineage>
        <taxon>Eukaryota</taxon>
        <taxon>Metazoa</taxon>
        <taxon>Ecdysozoa</taxon>
        <taxon>Arthropoda</taxon>
        <taxon>Hexapoda</taxon>
        <taxon>Insecta</taxon>
        <taxon>Pterygota</taxon>
        <taxon>Neoptera</taxon>
        <taxon>Polyneoptera</taxon>
        <taxon>Phasmatodea</taxon>
        <taxon>Timematodea</taxon>
        <taxon>Timematoidea</taxon>
        <taxon>Timematidae</taxon>
        <taxon>Timema</taxon>
    </lineage>
</organism>
<evidence type="ECO:0000259" key="5">
    <source>
        <dbReference type="Pfam" id="PF26283"/>
    </source>
</evidence>
<protein>
    <recommendedName>
        <fullName evidence="7">Trafficking protein particle complex subunit 9</fullName>
    </recommendedName>
</protein>
<evidence type="ECO:0000259" key="4">
    <source>
        <dbReference type="Pfam" id="PF26282"/>
    </source>
</evidence>
<dbReference type="PANTHER" id="PTHR21512">
    <property type="entry name" value="TRAFFICKING PROTEIN PARTICLE COMPLEX SUBUNIT 9"/>
    <property type="match status" value="1"/>
</dbReference>
<dbReference type="InterPro" id="IPR058563">
    <property type="entry name" value="Trs120_TRAPPC9_N"/>
</dbReference>
<gene>
    <name evidence="6" type="ORF">TBIB3V08_LOCUS3607</name>
</gene>
<feature type="region of interest" description="Disordered" evidence="2">
    <location>
        <begin position="291"/>
        <end position="313"/>
    </location>
</feature>
<dbReference type="AlphaFoldDB" id="A0A7R9ETJ0"/>
<dbReference type="InterPro" id="IPR058567">
    <property type="entry name" value="Ig_TRAPPC9_Trs120_3rd"/>
</dbReference>
<dbReference type="EMBL" id="OD565217">
    <property type="protein sequence ID" value="CAD7441133.1"/>
    <property type="molecule type" value="Genomic_DNA"/>
</dbReference>
<evidence type="ECO:0000259" key="3">
    <source>
        <dbReference type="Pfam" id="PF08626"/>
    </source>
</evidence>
<feature type="domain" description="Trs120/TRAPPC9 third Ig-like" evidence="4">
    <location>
        <begin position="818"/>
        <end position="924"/>
    </location>
</feature>
<feature type="domain" description="Trs120/TRAPPC9 N-terminal" evidence="3">
    <location>
        <begin position="213"/>
        <end position="292"/>
    </location>
</feature>
<evidence type="ECO:0000256" key="2">
    <source>
        <dbReference type="SAM" id="MobiDB-lite"/>
    </source>
</evidence>
<reference evidence="6" key="1">
    <citation type="submission" date="2020-11" db="EMBL/GenBank/DDBJ databases">
        <authorList>
            <person name="Tran Van P."/>
        </authorList>
    </citation>
    <scope>NUCLEOTIDE SEQUENCE</scope>
</reference>
<feature type="domain" description="Trs120/TRAPPC9 fourth Ig-like" evidence="5">
    <location>
        <begin position="1155"/>
        <end position="1265"/>
    </location>
</feature>
<dbReference type="Pfam" id="PF08626">
    <property type="entry name" value="TRAPPC9-Trs120"/>
    <property type="match status" value="1"/>
</dbReference>
<dbReference type="Pfam" id="PF26282">
    <property type="entry name" value="Ig_TRAPPC9-Trs120_3rd"/>
    <property type="match status" value="1"/>
</dbReference>
<comment type="similarity">
    <text evidence="1">Belongs to the NIBP family.</text>
</comment>
<dbReference type="Pfam" id="PF26283">
    <property type="entry name" value="Ig_TRAPPC9-Trs120_4th"/>
    <property type="match status" value="1"/>
</dbReference>
<dbReference type="InterPro" id="IPR013935">
    <property type="entry name" value="Trs120_TRAPPC9"/>
</dbReference>
<evidence type="ECO:0000256" key="1">
    <source>
        <dbReference type="ARBA" id="ARBA00008459"/>
    </source>
</evidence>
<name>A0A7R9ETJ0_9NEOP</name>
<dbReference type="PANTHER" id="PTHR21512:SF5">
    <property type="entry name" value="TRAFFICKING PROTEIN PARTICLE COMPLEX SUBUNIT 9"/>
    <property type="match status" value="1"/>
</dbReference>
<dbReference type="GO" id="GO:0005802">
    <property type="term" value="C:trans-Golgi network"/>
    <property type="evidence" value="ECO:0007669"/>
    <property type="project" value="TreeGrafter"/>
</dbReference>
<evidence type="ECO:0008006" key="7">
    <source>
        <dbReference type="Google" id="ProtNLM"/>
    </source>
</evidence>